<dbReference type="OrthoDB" id="8957634at2"/>
<evidence type="ECO:0000259" key="1">
    <source>
        <dbReference type="Pfam" id="PF00561"/>
    </source>
</evidence>
<organism evidence="2 3">
    <name type="scientific">Piscinibacter gummiphilus</name>
    <dbReference type="NCBI Taxonomy" id="946333"/>
    <lineage>
        <taxon>Bacteria</taxon>
        <taxon>Pseudomonadati</taxon>
        <taxon>Pseudomonadota</taxon>
        <taxon>Betaproteobacteria</taxon>
        <taxon>Burkholderiales</taxon>
        <taxon>Sphaerotilaceae</taxon>
        <taxon>Piscinibacter</taxon>
    </lineage>
</organism>
<dbReference type="GO" id="GO:0016020">
    <property type="term" value="C:membrane"/>
    <property type="evidence" value="ECO:0007669"/>
    <property type="project" value="TreeGrafter"/>
</dbReference>
<dbReference type="SUPFAM" id="SSF53474">
    <property type="entry name" value="alpha/beta-Hydrolases"/>
    <property type="match status" value="1"/>
</dbReference>
<dbReference type="Gene3D" id="3.40.50.1820">
    <property type="entry name" value="alpha/beta hydrolase"/>
    <property type="match status" value="1"/>
</dbReference>
<dbReference type="PRINTS" id="PR00111">
    <property type="entry name" value="ABHYDROLASE"/>
</dbReference>
<dbReference type="AlphaFoldDB" id="A0A1W6L540"/>
<dbReference type="GO" id="GO:0046464">
    <property type="term" value="P:acylglycerol catabolic process"/>
    <property type="evidence" value="ECO:0007669"/>
    <property type="project" value="TreeGrafter"/>
</dbReference>
<evidence type="ECO:0000313" key="3">
    <source>
        <dbReference type="Proteomes" id="UP000193427"/>
    </source>
</evidence>
<dbReference type="KEGG" id="rgu:A4W93_05400"/>
<accession>A0A1W6L540</accession>
<protein>
    <submittedName>
        <fullName evidence="2">Alpha/beta hydrolase</fullName>
    </submittedName>
</protein>
<gene>
    <name evidence="2" type="ORF">A4W93_05400</name>
</gene>
<dbReference type="STRING" id="946333.A4W93_05400"/>
<dbReference type="InterPro" id="IPR050266">
    <property type="entry name" value="AB_hydrolase_sf"/>
</dbReference>
<dbReference type="PANTHER" id="PTHR43798:SF5">
    <property type="entry name" value="MONOACYLGLYCEROL LIPASE ABHD6"/>
    <property type="match status" value="1"/>
</dbReference>
<dbReference type="EMBL" id="CP015118">
    <property type="protein sequence ID" value="ARN19393.1"/>
    <property type="molecule type" value="Genomic_DNA"/>
</dbReference>
<name>A0A1W6L540_9BURK</name>
<dbReference type="PANTHER" id="PTHR43798">
    <property type="entry name" value="MONOACYLGLYCEROL LIPASE"/>
    <property type="match status" value="1"/>
</dbReference>
<reference evidence="2 3" key="1">
    <citation type="submission" date="2016-04" db="EMBL/GenBank/DDBJ databases">
        <title>Complete genome sequence of natural rubber-degrading, novel Gram-negative bacterium, Rhizobacter gummiphilus strain NS21.</title>
        <authorList>
            <person name="Tabata M."/>
            <person name="Kasai D."/>
            <person name="Fukuda M."/>
        </authorList>
    </citation>
    <scope>NUCLEOTIDE SEQUENCE [LARGE SCALE GENOMIC DNA]</scope>
    <source>
        <strain evidence="2 3">NS21</strain>
    </source>
</reference>
<dbReference type="InterPro" id="IPR029058">
    <property type="entry name" value="AB_hydrolase_fold"/>
</dbReference>
<sequence>MPMTALTTPTRFAESNGRRLAYRSIGEGQPIVLCTRFRGNLDVWDPAFLDALAAGGLRVITFDYSGLGLSTGTRTYDAASLAKDAHDLIEALELKNVIIGGWSLGGIAAQLVIALYPQRLSHAVLIGTTPPGPMVKPPEQLFYDTARLAEYGIEAEEILFFEPKSALSRAAARRSVDRIAQRQDRSVPVPVDFAANHLGTGPKGDVFPAVAVLELLKRTTLPILHIGGDHDIIFPVENWYALNQLLPTVRLLTFPSAGHGPHHQHPQAAADAIVSFVREPHLA</sequence>
<keyword evidence="2" id="KW-0378">Hydrolase</keyword>
<proteinExistence type="predicted"/>
<dbReference type="Proteomes" id="UP000193427">
    <property type="component" value="Chromosome"/>
</dbReference>
<keyword evidence="3" id="KW-1185">Reference proteome</keyword>
<dbReference type="Pfam" id="PF00561">
    <property type="entry name" value="Abhydrolase_1"/>
    <property type="match status" value="1"/>
</dbReference>
<feature type="domain" description="AB hydrolase-1" evidence="1">
    <location>
        <begin position="30"/>
        <end position="266"/>
    </location>
</feature>
<dbReference type="InterPro" id="IPR000073">
    <property type="entry name" value="AB_hydrolase_1"/>
</dbReference>
<evidence type="ECO:0000313" key="2">
    <source>
        <dbReference type="EMBL" id="ARN19393.1"/>
    </source>
</evidence>
<dbReference type="GO" id="GO:0047372">
    <property type="term" value="F:monoacylglycerol lipase activity"/>
    <property type="evidence" value="ECO:0007669"/>
    <property type="project" value="TreeGrafter"/>
</dbReference>